<reference evidence="3 4" key="1">
    <citation type="submission" date="2019-08" db="EMBL/GenBank/DDBJ databases">
        <authorList>
            <person name="Peeters C."/>
        </authorList>
    </citation>
    <scope>NUCLEOTIDE SEQUENCE [LARGE SCALE GENOMIC DNA]</scope>
    <source>
        <strain evidence="3 4">LMG 31112</strain>
    </source>
</reference>
<keyword evidence="4" id="KW-1185">Reference proteome</keyword>
<accession>A0A5E4WWD7</accession>
<feature type="compositionally biased region" description="Basic and acidic residues" evidence="1">
    <location>
        <begin position="420"/>
        <end position="438"/>
    </location>
</feature>
<feature type="chain" id="PRO_5022845319" description="Transmembrane protein" evidence="2">
    <location>
        <begin position="23"/>
        <end position="554"/>
    </location>
</feature>
<dbReference type="AlphaFoldDB" id="A0A5E4WWD7"/>
<dbReference type="EMBL" id="CABPSM010000010">
    <property type="protein sequence ID" value="VVE28831.1"/>
    <property type="molecule type" value="Genomic_DNA"/>
</dbReference>
<feature type="signal peptide" evidence="2">
    <location>
        <begin position="1"/>
        <end position="22"/>
    </location>
</feature>
<dbReference type="Pfam" id="PF05616">
    <property type="entry name" value="Neisseria_TspB"/>
    <property type="match status" value="1"/>
</dbReference>
<gene>
    <name evidence="3" type="ORF">PHO31112_03528</name>
</gene>
<dbReference type="Proteomes" id="UP000343317">
    <property type="component" value="Unassembled WGS sequence"/>
</dbReference>
<evidence type="ECO:0000313" key="3">
    <source>
        <dbReference type="EMBL" id="VVE28831.1"/>
    </source>
</evidence>
<dbReference type="InterPro" id="IPR008708">
    <property type="entry name" value="Neisseria_TspB"/>
</dbReference>
<sequence>MMKRILAVALLLSILAQQPAIPQALPAANFVMNRAIGGIITRVAASRGFAANDPRIIATLEAISSTSTALNAVSTGVGVGLSIAGAPVWLTILAGLGIVGAGAQMLAKLGNAEVAIGQTYDGSVSVVRINTLDEPIALPPYPKFETSPAEYALFEKLKRLGANVYRTGNCSAANTRVACHEYPLNPSIETGIALRFQEHRLRIPFQSISELEDLRARWEFEPGEQDPQLRLIETFDEDGEFAGFAERMWTNKHRCSKSDLPNCTAEHEWVTLKVNPEMFDITRDAFHGRNRTTSQTIYPDLDAARAGMTRDVLKMPISSESLATIVDQAWWQAAEAPDYKGLPYEESEPVTEEDVWIWIKRNPKEVPYVGDILEPANPPDEKTVPISPSVRPRGDPFPTTDPATDPRTQPGIDPVTNPDTARDPNKKPDPETDREKAVDGVQDVNVVNRPTVDIGNRVKVDIELGNAPETPAPQLEDTPTAKMILDPLLSLTSEFTSWAMPSSNGVCPRATLNVFDASIPFDAHCTIAERIGPQLRQAMLAAFAVIAILIVLSA</sequence>
<evidence type="ECO:0008006" key="5">
    <source>
        <dbReference type="Google" id="ProtNLM"/>
    </source>
</evidence>
<organism evidence="3 4">
    <name type="scientific">Pandoraea horticolens</name>
    <dbReference type="NCBI Taxonomy" id="2508298"/>
    <lineage>
        <taxon>Bacteria</taxon>
        <taxon>Pseudomonadati</taxon>
        <taxon>Pseudomonadota</taxon>
        <taxon>Betaproteobacteria</taxon>
        <taxon>Burkholderiales</taxon>
        <taxon>Burkholderiaceae</taxon>
        <taxon>Pandoraea</taxon>
    </lineage>
</organism>
<keyword evidence="2" id="KW-0732">Signal</keyword>
<proteinExistence type="predicted"/>
<feature type="region of interest" description="Disordered" evidence="1">
    <location>
        <begin position="370"/>
        <end position="439"/>
    </location>
</feature>
<name>A0A5E4WWD7_9BURK</name>
<evidence type="ECO:0000256" key="2">
    <source>
        <dbReference type="SAM" id="SignalP"/>
    </source>
</evidence>
<protein>
    <recommendedName>
        <fullName evidence="5">Transmembrane protein</fullName>
    </recommendedName>
</protein>
<feature type="compositionally biased region" description="Low complexity" evidence="1">
    <location>
        <begin position="396"/>
        <end position="410"/>
    </location>
</feature>
<evidence type="ECO:0000256" key="1">
    <source>
        <dbReference type="SAM" id="MobiDB-lite"/>
    </source>
</evidence>
<evidence type="ECO:0000313" key="4">
    <source>
        <dbReference type="Proteomes" id="UP000343317"/>
    </source>
</evidence>